<keyword evidence="7" id="KW-0653">Protein transport</keyword>
<evidence type="ECO:0000256" key="4">
    <source>
        <dbReference type="ARBA" id="ARBA00022475"/>
    </source>
</evidence>
<dbReference type="Proteomes" id="UP001597387">
    <property type="component" value="Unassembled WGS sequence"/>
</dbReference>
<evidence type="ECO:0000256" key="8">
    <source>
        <dbReference type="ARBA" id="ARBA00022989"/>
    </source>
</evidence>
<feature type="chain" id="PRO_5047030592" evidence="10">
    <location>
        <begin position="23"/>
        <end position="133"/>
    </location>
</feature>
<dbReference type="SUPFAM" id="SSF74653">
    <property type="entry name" value="TolA/TonB C-terminal domain"/>
    <property type="match status" value="1"/>
</dbReference>
<dbReference type="PROSITE" id="PS52015">
    <property type="entry name" value="TONB_CTD"/>
    <property type="match status" value="1"/>
</dbReference>
<feature type="signal peptide" evidence="10">
    <location>
        <begin position="1"/>
        <end position="22"/>
    </location>
</feature>
<keyword evidence="10" id="KW-0732">Signal</keyword>
<dbReference type="PRINTS" id="PR01374">
    <property type="entry name" value="TONBPROTEIN"/>
</dbReference>
<feature type="domain" description="TonB C-terminal" evidence="11">
    <location>
        <begin position="43"/>
        <end position="133"/>
    </location>
</feature>
<dbReference type="PANTHER" id="PTHR33446">
    <property type="entry name" value="PROTEIN TONB-RELATED"/>
    <property type="match status" value="1"/>
</dbReference>
<keyword evidence="5" id="KW-0997">Cell inner membrane</keyword>
<dbReference type="PANTHER" id="PTHR33446:SF2">
    <property type="entry name" value="PROTEIN TONB"/>
    <property type="match status" value="1"/>
</dbReference>
<evidence type="ECO:0000256" key="9">
    <source>
        <dbReference type="ARBA" id="ARBA00023136"/>
    </source>
</evidence>
<proteinExistence type="inferred from homology"/>
<evidence type="ECO:0000256" key="6">
    <source>
        <dbReference type="ARBA" id="ARBA00022692"/>
    </source>
</evidence>
<dbReference type="Gene3D" id="3.30.1150.10">
    <property type="match status" value="1"/>
</dbReference>
<keyword evidence="9" id="KW-0472">Membrane</keyword>
<dbReference type="Pfam" id="PF03544">
    <property type="entry name" value="TonB_C"/>
    <property type="match status" value="1"/>
</dbReference>
<evidence type="ECO:0000256" key="2">
    <source>
        <dbReference type="ARBA" id="ARBA00006555"/>
    </source>
</evidence>
<keyword evidence="4" id="KW-1003">Cell membrane</keyword>
<comment type="subcellular location">
    <subcellularLocation>
        <location evidence="1">Cell inner membrane</location>
        <topology evidence="1">Single-pass membrane protein</topology>
        <orientation evidence="1">Periplasmic side</orientation>
    </subcellularLocation>
</comment>
<evidence type="ECO:0000313" key="13">
    <source>
        <dbReference type="Proteomes" id="UP001597387"/>
    </source>
</evidence>
<accession>A0ABW4ZNM2</accession>
<name>A0ABW4ZNM2_9SPHI</name>
<evidence type="ECO:0000313" key="12">
    <source>
        <dbReference type="EMBL" id="MFD2163179.1"/>
    </source>
</evidence>
<reference evidence="13" key="1">
    <citation type="journal article" date="2019" name="Int. J. Syst. Evol. Microbiol.">
        <title>The Global Catalogue of Microorganisms (GCM) 10K type strain sequencing project: providing services to taxonomists for standard genome sequencing and annotation.</title>
        <authorList>
            <consortium name="The Broad Institute Genomics Platform"/>
            <consortium name="The Broad Institute Genome Sequencing Center for Infectious Disease"/>
            <person name="Wu L."/>
            <person name="Ma J."/>
        </authorList>
    </citation>
    <scope>NUCLEOTIDE SEQUENCE [LARGE SCALE GENOMIC DNA]</scope>
    <source>
        <strain evidence="13">KCTC 42217</strain>
    </source>
</reference>
<dbReference type="InterPro" id="IPR003538">
    <property type="entry name" value="TonB"/>
</dbReference>
<dbReference type="RefSeq" id="WP_255901287.1">
    <property type="nucleotide sequence ID" value="NZ_JAFMZO010000002.1"/>
</dbReference>
<sequence>MKCIAKLVVFLLCFSASYYSSAQGFGNPAQAPVSVEVMPEFPGGIQRFYQYIGQSYKYPAAAVKARVSGRIHIQFVIEKDGSVTDVKVLKDLGYGTTEEAVRVIKRSPRWKPGIQKGKKVRVLYTLPLNLQLS</sequence>
<comment type="caution">
    <text evidence="12">The sequence shown here is derived from an EMBL/GenBank/DDBJ whole genome shotgun (WGS) entry which is preliminary data.</text>
</comment>
<dbReference type="EMBL" id="JBHUHZ010000002">
    <property type="protein sequence ID" value="MFD2163179.1"/>
    <property type="molecule type" value="Genomic_DNA"/>
</dbReference>
<organism evidence="12 13">
    <name type="scientific">Paradesertivirga mongoliensis</name>
    <dbReference type="NCBI Taxonomy" id="2100740"/>
    <lineage>
        <taxon>Bacteria</taxon>
        <taxon>Pseudomonadati</taxon>
        <taxon>Bacteroidota</taxon>
        <taxon>Sphingobacteriia</taxon>
        <taxon>Sphingobacteriales</taxon>
        <taxon>Sphingobacteriaceae</taxon>
        <taxon>Paradesertivirga</taxon>
    </lineage>
</organism>
<dbReference type="InterPro" id="IPR037682">
    <property type="entry name" value="TonB_C"/>
</dbReference>
<keyword evidence="6" id="KW-0812">Transmembrane</keyword>
<evidence type="ECO:0000256" key="1">
    <source>
        <dbReference type="ARBA" id="ARBA00004383"/>
    </source>
</evidence>
<evidence type="ECO:0000259" key="11">
    <source>
        <dbReference type="PROSITE" id="PS52015"/>
    </source>
</evidence>
<evidence type="ECO:0000256" key="5">
    <source>
        <dbReference type="ARBA" id="ARBA00022519"/>
    </source>
</evidence>
<dbReference type="InterPro" id="IPR051045">
    <property type="entry name" value="TonB-dependent_transducer"/>
</dbReference>
<comment type="similarity">
    <text evidence="2">Belongs to the TonB family.</text>
</comment>
<evidence type="ECO:0000256" key="3">
    <source>
        <dbReference type="ARBA" id="ARBA00022448"/>
    </source>
</evidence>
<keyword evidence="3" id="KW-0813">Transport</keyword>
<gene>
    <name evidence="12" type="ORF">ACFSJU_12305</name>
</gene>
<dbReference type="InterPro" id="IPR006260">
    <property type="entry name" value="TonB/TolA_C"/>
</dbReference>
<evidence type="ECO:0000256" key="10">
    <source>
        <dbReference type="SAM" id="SignalP"/>
    </source>
</evidence>
<keyword evidence="8" id="KW-1133">Transmembrane helix</keyword>
<keyword evidence="13" id="KW-1185">Reference proteome</keyword>
<protein>
    <submittedName>
        <fullName evidence="12">Energy transducer TonB</fullName>
    </submittedName>
</protein>
<evidence type="ECO:0000256" key="7">
    <source>
        <dbReference type="ARBA" id="ARBA00022927"/>
    </source>
</evidence>
<dbReference type="NCBIfam" id="TIGR01352">
    <property type="entry name" value="tonB_Cterm"/>
    <property type="match status" value="1"/>
</dbReference>